<protein>
    <submittedName>
        <fullName evidence="1">Uncharacterized protein</fullName>
    </submittedName>
</protein>
<dbReference type="EMBL" id="PGCJ01001142">
    <property type="protein sequence ID" value="PLW08762.1"/>
    <property type="molecule type" value="Genomic_DNA"/>
</dbReference>
<reference evidence="1 2" key="1">
    <citation type="submission" date="2017-11" db="EMBL/GenBank/DDBJ databases">
        <title>De novo assembly and phasing of dikaryotic genomes from two isolates of Puccinia coronata f. sp. avenae, the causal agent of oat crown rust.</title>
        <authorList>
            <person name="Miller M.E."/>
            <person name="Zhang Y."/>
            <person name="Omidvar V."/>
            <person name="Sperschneider J."/>
            <person name="Schwessinger B."/>
            <person name="Raley C."/>
            <person name="Palmer J.M."/>
            <person name="Garnica D."/>
            <person name="Upadhyaya N."/>
            <person name="Rathjen J."/>
            <person name="Taylor J.M."/>
            <person name="Park R.F."/>
            <person name="Dodds P.N."/>
            <person name="Hirsch C.D."/>
            <person name="Kianian S.F."/>
            <person name="Figueroa M."/>
        </authorList>
    </citation>
    <scope>NUCLEOTIDE SEQUENCE [LARGE SCALE GENOMIC DNA]</scope>
    <source>
        <strain evidence="1">12NC29</strain>
    </source>
</reference>
<comment type="caution">
    <text evidence="1">The sequence shown here is derived from an EMBL/GenBank/DDBJ whole genome shotgun (WGS) entry which is preliminary data.</text>
</comment>
<proteinExistence type="predicted"/>
<accession>A0A2N5S674</accession>
<dbReference type="Proteomes" id="UP000235388">
    <property type="component" value="Unassembled WGS sequence"/>
</dbReference>
<keyword evidence="2" id="KW-1185">Reference proteome</keyword>
<sequence>MDQRNIVKVKAIMESQDAFDVAGHWAKRELDQFLPGGDFGVLASAAAKASSRGDAGPDPPNGEALLISRAPFLHAPDQKAMKASLYELVVTIALRIAPPSDLFTHRIEWIEWGALHHTQVTKVGPATNNTTQMALESKYISMYRLEIHCREEL</sequence>
<evidence type="ECO:0000313" key="2">
    <source>
        <dbReference type="Proteomes" id="UP000235388"/>
    </source>
</evidence>
<name>A0A2N5S674_9BASI</name>
<evidence type="ECO:0000313" key="1">
    <source>
        <dbReference type="EMBL" id="PLW08762.1"/>
    </source>
</evidence>
<organism evidence="1 2">
    <name type="scientific">Puccinia coronata f. sp. avenae</name>
    <dbReference type="NCBI Taxonomy" id="200324"/>
    <lineage>
        <taxon>Eukaryota</taxon>
        <taxon>Fungi</taxon>
        <taxon>Dikarya</taxon>
        <taxon>Basidiomycota</taxon>
        <taxon>Pucciniomycotina</taxon>
        <taxon>Pucciniomycetes</taxon>
        <taxon>Pucciniales</taxon>
        <taxon>Pucciniaceae</taxon>
        <taxon>Puccinia</taxon>
    </lineage>
</organism>
<dbReference type="AlphaFoldDB" id="A0A2N5S674"/>
<gene>
    <name evidence="1" type="ORF">PCANC_21870</name>
</gene>